<gene>
    <name evidence="1" type="ORF">RNC47_08520</name>
</gene>
<reference evidence="2" key="1">
    <citation type="submission" date="2023-07" db="EMBL/GenBank/DDBJ databases">
        <title>30 novel species of actinomycetes from the DSMZ collection.</title>
        <authorList>
            <person name="Nouioui I."/>
        </authorList>
    </citation>
    <scope>NUCLEOTIDE SEQUENCE [LARGE SCALE GENOMIC DNA]</scope>
    <source>
        <strain evidence="2">DSM 44918</strain>
    </source>
</reference>
<protein>
    <recommendedName>
        <fullName evidence="3">Transferase</fullName>
    </recommendedName>
</protein>
<dbReference type="Proteomes" id="UP001183420">
    <property type="component" value="Unassembled WGS sequence"/>
</dbReference>
<name>A0ABU2LLB3_9ACTN</name>
<dbReference type="EMBL" id="JAVREM010000006">
    <property type="protein sequence ID" value="MDT0318374.1"/>
    <property type="molecule type" value="Genomic_DNA"/>
</dbReference>
<evidence type="ECO:0000313" key="1">
    <source>
        <dbReference type="EMBL" id="MDT0318374.1"/>
    </source>
</evidence>
<evidence type="ECO:0008006" key="3">
    <source>
        <dbReference type="Google" id="ProtNLM"/>
    </source>
</evidence>
<sequence length="281" mass="30233">MSETVTGVLEETPHADCRATADGGLTLDLALPSLTAPPSLELRLRAKEGEQPRHALPVESAGADGRWRAVLGAEPVLAEGRWDLYLRVAEDGDWRRVAPGVRDLRALLAREPAPVEGPLAVRVPYRTKDGWFAVRAWLRPALAEAGPITVSPEGSMTVRARLLGAKPGRGAAAVVKLRGGGKRGPAREAELVDEGAGVFSFTVPYAELVAEESTEATAFWDVSVRPASKAARVRVARLLDDVADKKAVFVYPATRVGEATVQPYYTVDNDLAVRVDRRDES</sequence>
<accession>A0ABU2LLB3</accession>
<keyword evidence="2" id="KW-1185">Reference proteome</keyword>
<proteinExistence type="predicted"/>
<dbReference type="RefSeq" id="WP_311597017.1">
    <property type="nucleotide sequence ID" value="NZ_JAVREM010000006.1"/>
</dbReference>
<comment type="caution">
    <text evidence="1">The sequence shown here is derived from an EMBL/GenBank/DDBJ whole genome shotgun (WGS) entry which is preliminary data.</text>
</comment>
<evidence type="ECO:0000313" key="2">
    <source>
        <dbReference type="Proteomes" id="UP001183420"/>
    </source>
</evidence>
<organism evidence="1 2">
    <name type="scientific">Streptomyces millisiae</name>
    <dbReference type="NCBI Taxonomy" id="3075542"/>
    <lineage>
        <taxon>Bacteria</taxon>
        <taxon>Bacillati</taxon>
        <taxon>Actinomycetota</taxon>
        <taxon>Actinomycetes</taxon>
        <taxon>Kitasatosporales</taxon>
        <taxon>Streptomycetaceae</taxon>
        <taxon>Streptomyces</taxon>
    </lineage>
</organism>